<dbReference type="AlphaFoldDB" id="A0AAQ3QWQ2"/>
<dbReference type="NCBIfam" id="TIGR02543">
    <property type="entry name" value="List_Bact_rpt"/>
    <property type="match status" value="1"/>
</dbReference>
<evidence type="ECO:0000313" key="2">
    <source>
        <dbReference type="EMBL" id="WOO42963.1"/>
    </source>
</evidence>
<dbReference type="RefSeq" id="WP_317835497.1">
    <property type="nucleotide sequence ID" value="NZ_CP136920.1"/>
</dbReference>
<evidence type="ECO:0000259" key="1">
    <source>
        <dbReference type="Pfam" id="PF18998"/>
    </source>
</evidence>
<feature type="domain" description="Bacterial repeat" evidence="1">
    <location>
        <begin position="269"/>
        <end position="337"/>
    </location>
</feature>
<reference evidence="2 3" key="1">
    <citation type="submission" date="2023-10" db="EMBL/GenBank/DDBJ databases">
        <title>Rubellicoccus peritrichatus gen. nov., sp. nov., isolated from an algae of coral reef tank.</title>
        <authorList>
            <person name="Luo J."/>
        </authorList>
    </citation>
    <scope>NUCLEOTIDE SEQUENCE [LARGE SCALE GENOMIC DNA]</scope>
    <source>
        <strain evidence="2 3">CR14</strain>
    </source>
</reference>
<name>A0AAQ3QWQ2_9BACT</name>
<dbReference type="EMBL" id="CP136920">
    <property type="protein sequence ID" value="WOO42963.1"/>
    <property type="molecule type" value="Genomic_DNA"/>
</dbReference>
<evidence type="ECO:0000313" key="3">
    <source>
        <dbReference type="Proteomes" id="UP001304300"/>
    </source>
</evidence>
<accession>A0AAQ3QWQ2</accession>
<gene>
    <name evidence="2" type="ORF">RZN69_07645</name>
</gene>
<dbReference type="KEGG" id="puo:RZN69_07645"/>
<keyword evidence="3" id="KW-1185">Reference proteome</keyword>
<dbReference type="Proteomes" id="UP001304300">
    <property type="component" value="Chromosome"/>
</dbReference>
<proteinExistence type="predicted"/>
<dbReference type="InterPro" id="IPR044060">
    <property type="entry name" value="Bacterial_rp_domain"/>
</dbReference>
<protein>
    <recommendedName>
        <fullName evidence="1">Bacterial repeat domain-containing protein</fullName>
    </recommendedName>
</protein>
<sequence length="441" mass="48018">MNHIHYLAISTLIFTTQVFGAAGDANTTLVSDLSDLLTGVEPYSSGKTTYVHANPWDSPAPVQWNGSDSICKTDCSGLALALLNHYDSKFDSNFFSSWMLDSRPKATDFHDQIFMSNGFLQITNLADATGGDIIALKYGKNNPIDNGDTGHVMIMAEAPKQITASDPILPFGATGDNVYQQWSVKIYDESTSGHGPDDTRHKDDGGFYEGFGSGTIRFYTMSDGSIAAMTWSLESESTTYAQGNPNNNADFHMVVGRFDPDFTPSSTRYSLTVNDSGEGTGAGYPSTYFQSGSTANLFANADNGYSFVGWEGDLTSTDNPANVVMDNDKTITAKFAPAAWANWDAYENGWSTYNWFGHVYHPGGPWVYHSDLGWLLSDGDSSSSIHLHQETLGWLWTSDSAFPSFFQTSTGDWLTYDGTASGVSTFINQTTEKTITVDTSL</sequence>
<dbReference type="Pfam" id="PF18998">
    <property type="entry name" value="Flg_new_2"/>
    <property type="match status" value="1"/>
</dbReference>
<organism evidence="2 3">
    <name type="scientific">Rubellicoccus peritrichatus</name>
    <dbReference type="NCBI Taxonomy" id="3080537"/>
    <lineage>
        <taxon>Bacteria</taxon>
        <taxon>Pseudomonadati</taxon>
        <taxon>Verrucomicrobiota</taxon>
        <taxon>Opitutia</taxon>
        <taxon>Puniceicoccales</taxon>
        <taxon>Cerasicoccaceae</taxon>
        <taxon>Rubellicoccus</taxon>
    </lineage>
</organism>
<dbReference type="InterPro" id="IPR013378">
    <property type="entry name" value="InlB-like_B-rpt"/>
</dbReference>